<evidence type="ECO:0000313" key="4">
    <source>
        <dbReference type="Proteomes" id="UP001146793"/>
    </source>
</evidence>
<sequence>MYELFVNCYYQNNINNGSRVEVFNQAQSKWNEIKNDQDKVKEYTKNSLGDTETIEELLNHRKKKNLFYSKKTNKILYLKEKYVDSNFDSRSFSKKTKSDRSLKFQQLFQKRFLGGKNLPNILDQDLGFQMILKKSMNNWGELAELFTVYYNGLKRSPQSKSLLAQILDNLIQILNHIKSELKLLIRDTLKEIDSNPIDIINDSNKLKTKVNLMKSSLEELNTIYKKAKPRLRKRIYRQRAQKKDRRAKNQKKDQNNSKKNTINKDKDKPIKKPTNKPKIQKEPKGKQKSKKHNKRVSVEEIKILQKKKIKSPKKMKKIKVAKNIKRKIPTTKKPRIQTKTLNNKEMDLESKKESQIISKINTFDDLLFYNKKNQIELTPVMEFTQEEEKTVEDYKKTFGSPKLYQANQIQAKNASIEINFENKKIFPHISIRKRKKSFHKKDDNFHFENNKNHNFTIHLKKSPNHILLLNKSESLEINDKKNDNQYTYIKNEYCNLDKNNNDENFYILNLNNKEWYITAKEILKNNYQLKAYYPLNNDNIKIIYHQIRYAKILIIDDIVDCFNVNPNCKANLEYQLLKLLPIILIRKKETSIIVDIEQFTDPQVFNSFILLEAVLNSMDNNSNNIEMCTDNYETQTDYSNLDLISGNFNLNEIQQDNENIFQFYSQILNDQRNNNVEKKIDQENQIYDWIESGTEKDFLNEKKLTHHFPDFLQDLFQFIKIESKKLKKKNISILEHFQTVNIEKNQFNKKNNNNLNQNSNSSSNIKFIKKKKRLKNCKNNYSQEQNEKEEEIGIKNEEKVEIEIKKEIKKELEMGKEREKQNEKANQEEGHRKDEKMNKENNSQTKKKHLVYNKNISNNLNETNHKIGFCYSHTQIRVLLEFSQMFSGYSSIISCGKLCYFNCNNNIWEPSLDLTNYFQTEFSCDQFCNLQKNSVNSFSVTNSSVIYQNLIIASGYLILNFDDNKKNYYFDQLQREHLHTTQTGNLNLVFRSFKNNFPNIQSNINDLTEIIKKNKKPIISLLVNYDDLEMETTRKSSIYYFGRLWKDLNLEILNIVSYSEKKNIFNPINKMNQILKGILEMKQNSTKLINDNQIEMFRSGCLDLIKDLENFKDHNQQFERINQKFISRLKNLTKIFQNTSLNDIHITNCCSKYPNDTPYPYNDYRQMCGLLNTNDCNDIRIHDYEFFCRHLKRSHYLLSFQKCKKLDCSHCNKNPIRKPHIFNLMTQFNNSELIIEPSKSLNFIGHYQTFLEKLINLQNTLF</sequence>
<evidence type="ECO:0000256" key="1">
    <source>
        <dbReference type="SAM" id="Coils"/>
    </source>
</evidence>
<feature type="region of interest" description="Disordered" evidence="2">
    <location>
        <begin position="814"/>
        <end position="847"/>
    </location>
</feature>
<dbReference type="AlphaFoldDB" id="A0AAV7ZDJ5"/>
<reference evidence="3" key="1">
    <citation type="submission" date="2022-08" db="EMBL/GenBank/DDBJ databases">
        <title>Novel sulphate-reducing endosymbionts in the free-living metamonad Anaeramoeba.</title>
        <authorList>
            <person name="Jerlstrom-Hultqvist J."/>
            <person name="Cepicka I."/>
            <person name="Gallot-Lavallee L."/>
            <person name="Salas-Leiva D."/>
            <person name="Curtis B.A."/>
            <person name="Zahonova K."/>
            <person name="Pipaliya S."/>
            <person name="Dacks J."/>
            <person name="Roger A.J."/>
        </authorList>
    </citation>
    <scope>NUCLEOTIDE SEQUENCE</scope>
    <source>
        <strain evidence="3">Busselton2</strain>
    </source>
</reference>
<evidence type="ECO:0000313" key="3">
    <source>
        <dbReference type="EMBL" id="KAJ3440082.1"/>
    </source>
</evidence>
<comment type="caution">
    <text evidence="3">The sequence shown here is derived from an EMBL/GenBank/DDBJ whole genome shotgun (WGS) entry which is preliminary data.</text>
</comment>
<dbReference type="Proteomes" id="UP001146793">
    <property type="component" value="Unassembled WGS sequence"/>
</dbReference>
<proteinExistence type="predicted"/>
<protein>
    <submittedName>
        <fullName evidence="3">Yeats domain</fullName>
    </submittedName>
</protein>
<feature type="region of interest" description="Disordered" evidence="2">
    <location>
        <begin position="229"/>
        <end position="298"/>
    </location>
</feature>
<gene>
    <name evidence="3" type="ORF">M0812_16130</name>
</gene>
<evidence type="ECO:0000256" key="2">
    <source>
        <dbReference type="SAM" id="MobiDB-lite"/>
    </source>
</evidence>
<dbReference type="EMBL" id="JANTQA010000032">
    <property type="protein sequence ID" value="KAJ3440082.1"/>
    <property type="molecule type" value="Genomic_DNA"/>
</dbReference>
<keyword evidence="1" id="KW-0175">Coiled coil</keyword>
<feature type="compositionally biased region" description="Basic and acidic residues" evidence="2">
    <location>
        <begin position="814"/>
        <end position="839"/>
    </location>
</feature>
<organism evidence="3 4">
    <name type="scientific">Anaeramoeba flamelloides</name>
    <dbReference type="NCBI Taxonomy" id="1746091"/>
    <lineage>
        <taxon>Eukaryota</taxon>
        <taxon>Metamonada</taxon>
        <taxon>Anaeramoebidae</taxon>
        <taxon>Anaeramoeba</taxon>
    </lineage>
</organism>
<accession>A0AAV7ZDJ5</accession>
<feature type="compositionally biased region" description="Basic residues" evidence="2">
    <location>
        <begin position="229"/>
        <end position="249"/>
    </location>
</feature>
<feature type="coiled-coil region" evidence="1">
    <location>
        <begin position="771"/>
        <end position="798"/>
    </location>
</feature>
<name>A0AAV7ZDJ5_9EUKA</name>
<feature type="compositionally biased region" description="Basic and acidic residues" evidence="2">
    <location>
        <begin position="250"/>
        <end position="270"/>
    </location>
</feature>
<feature type="compositionally biased region" description="Basic residues" evidence="2">
    <location>
        <begin position="286"/>
        <end position="295"/>
    </location>
</feature>